<feature type="region of interest" description="Disordered" evidence="2">
    <location>
        <begin position="279"/>
        <end position="306"/>
    </location>
</feature>
<evidence type="ECO:0000313" key="4">
    <source>
        <dbReference type="EMBL" id="KAF7572031.1"/>
    </source>
</evidence>
<dbReference type="Pfam" id="PF03031">
    <property type="entry name" value="NIF"/>
    <property type="match status" value="1"/>
</dbReference>
<evidence type="ECO:0000313" key="5">
    <source>
        <dbReference type="EMBL" id="KAI1517084.1"/>
    </source>
</evidence>
<dbReference type="InterPro" id="IPR004274">
    <property type="entry name" value="FCP1_dom"/>
</dbReference>
<comment type="caution">
    <text evidence="5">The sequence shown here is derived from an EMBL/GenBank/DDBJ whole genome shotgun (WGS) entry which is preliminary data.</text>
</comment>
<evidence type="ECO:0000313" key="6">
    <source>
        <dbReference type="Proteomes" id="UP000245464"/>
    </source>
</evidence>
<proteinExistence type="inferred from homology"/>
<feature type="compositionally biased region" description="Low complexity" evidence="2">
    <location>
        <begin position="535"/>
        <end position="547"/>
    </location>
</feature>
<dbReference type="AlphaFoldDB" id="A0A2W1E6N4"/>
<dbReference type="PROSITE" id="PS50969">
    <property type="entry name" value="FCP1"/>
    <property type="match status" value="1"/>
</dbReference>
<gene>
    <name evidence="5" type="ORF">Ptr86124_004021</name>
    <name evidence="4" type="ORF">PtrM4_095310</name>
</gene>
<dbReference type="Proteomes" id="UP000249757">
    <property type="component" value="Unassembled WGS sequence"/>
</dbReference>
<reference evidence="7" key="4">
    <citation type="journal article" date="2022" name="Microb. Genom.">
        <title>A global pangenome for the wheat fungal pathogen Pyrenophora tritici-repentis and prediction of effector protein structural homology.</title>
        <authorList>
            <person name="Moolhuijzen P.M."/>
            <person name="See P.T."/>
            <person name="Shi G."/>
            <person name="Powell H.R."/>
            <person name="Cockram J."/>
            <person name="Jorgensen L.N."/>
            <person name="Benslimane H."/>
            <person name="Strelkov S.E."/>
            <person name="Turner J."/>
            <person name="Liu Z."/>
            <person name="Moffat C.S."/>
        </authorList>
    </citation>
    <scope>NUCLEOTIDE SEQUENCE [LARGE SCALE GENOMIC DNA]</scope>
</reference>
<reference evidence="5" key="2">
    <citation type="submission" date="2021-05" db="EMBL/GenBank/DDBJ databases">
        <authorList>
            <person name="Moolhuijzen P.M."/>
            <person name="Moffat C.S."/>
        </authorList>
    </citation>
    <scope>NUCLEOTIDE SEQUENCE</scope>
    <source>
        <strain evidence="5">86-124</strain>
    </source>
</reference>
<keyword evidence="1" id="KW-0653">Protein transport</keyword>
<dbReference type="GO" id="GO:0005744">
    <property type="term" value="C:TIM23 mitochondrial import inner membrane translocase complex"/>
    <property type="evidence" value="ECO:0007669"/>
    <property type="project" value="UniProtKB-UniRule"/>
</dbReference>
<dbReference type="EMBL" id="NRDI02000004">
    <property type="protein sequence ID" value="KAI1517084.1"/>
    <property type="molecule type" value="Genomic_DNA"/>
</dbReference>
<keyword evidence="1" id="KW-0811">Translocation</keyword>
<keyword evidence="1" id="KW-0496">Mitochondrion</keyword>
<feature type="domain" description="FCP1 homology" evidence="3">
    <location>
        <begin position="329"/>
        <end position="499"/>
    </location>
</feature>
<reference evidence="4 6" key="1">
    <citation type="journal article" date="2018" name="BMC Genomics">
        <title>Comparative genomics of the wheat fungal pathogen Pyrenophora tritici-repentis reveals chromosomal variations and genome plasticity.</title>
        <authorList>
            <person name="Moolhuijzen P."/>
            <person name="See P.T."/>
            <person name="Hane J.K."/>
            <person name="Shi G."/>
            <person name="Liu Z."/>
            <person name="Oliver R.P."/>
            <person name="Moffat C.S."/>
        </authorList>
    </citation>
    <scope>NUCLEOTIDE SEQUENCE [LARGE SCALE GENOMIC DNA]</scope>
    <source>
        <strain evidence="4">M4</strain>
    </source>
</reference>
<evidence type="ECO:0000259" key="3">
    <source>
        <dbReference type="PROSITE" id="PS50969"/>
    </source>
</evidence>
<dbReference type="EMBL" id="NQIK02000004">
    <property type="protein sequence ID" value="KAF7572031.1"/>
    <property type="molecule type" value="Genomic_DNA"/>
</dbReference>
<comment type="function">
    <text evidence="1">Essential component of the TIM23 complex, a complex that mediates the translocation of transit peptide-containing proteins across the mitochondrial inner membrane.</text>
</comment>
<feature type="compositionally biased region" description="Basic and acidic residues" evidence="2">
    <location>
        <begin position="287"/>
        <end position="306"/>
    </location>
</feature>
<evidence type="ECO:0000256" key="1">
    <source>
        <dbReference type="RuleBase" id="RU365079"/>
    </source>
</evidence>
<feature type="compositionally biased region" description="Polar residues" evidence="2">
    <location>
        <begin position="1"/>
        <end position="10"/>
    </location>
</feature>
<sequence length="591" mass="66347">MDNFKTTTGRDSFPEQTPGRASTPSMSEFFNPHALPFQPGNFPRQQQFAGAFENQLPQRLPHQTDPSFRGHQRPYPYQGLYEQPMAWHGVPPPPPRNPPPPPMPQQPPHMSPNQHAFHEYAAYQEALKRYQWMVDNGHVHPSCPPPPPPNFHPSAGAYAAQTYGPPYQPQHGYQHHIHQPQQPPMARAHYSTMHSGNDDTKTKRWDNHGQNKQVQWTNKTHCKAMPSMKYANSKYRVPAPQKKKSKSAKPLSDLPFRIDLDAAKKPHTNNVCRVMSKVTHPTPAGENKADEKKPGAKKGRYGDEKIMLPPPELREEYLIQATKEPSASETPGQILVILDLNGTVLFRPNRNSRTMIARPFLQPFLRYLFDNFKVMVWSSAKPENVKSLVSQALDNDLRSKLVDVWGRESFGLSASHYAKNVQVYKNLKLVWCRGQIQSFHPDYETGGRFGQHNTVLIDDSAIKASAQPYNLLEIPEFSATPDQMNGDVLREVAGYLEALRWQTDVSSFIKTEPFKDGGRWTFDWPDSAAGGGEMASKATATATAPSKKNNKKKLAREAAAAATETKANILVSQTIDSLASVSLAASVQKDW</sequence>
<comment type="subcellular location">
    <subcellularLocation>
        <location evidence="1">Mitochondrion inner membrane</location>
        <topology evidence="1">Single-pass membrane protein</topology>
    </subcellularLocation>
</comment>
<accession>A0A2W1E6N4</accession>
<dbReference type="GO" id="GO:0015031">
    <property type="term" value="P:protein transport"/>
    <property type="evidence" value="ECO:0007669"/>
    <property type="project" value="UniProtKB-KW"/>
</dbReference>
<keyword evidence="1" id="KW-0813">Transport</keyword>
<evidence type="ECO:0000313" key="7">
    <source>
        <dbReference type="Proteomes" id="UP000249757"/>
    </source>
</evidence>
<feature type="compositionally biased region" description="Pro residues" evidence="2">
    <location>
        <begin position="90"/>
        <end position="110"/>
    </location>
</feature>
<comment type="similarity">
    <text evidence="1">Belongs to the TIM50 family.</text>
</comment>
<dbReference type="Gene3D" id="3.40.50.1000">
    <property type="entry name" value="HAD superfamily/HAD-like"/>
    <property type="match status" value="1"/>
</dbReference>
<dbReference type="PANTHER" id="PTHR12210">
    <property type="entry name" value="DULLARD PROTEIN PHOSPHATASE"/>
    <property type="match status" value="1"/>
</dbReference>
<dbReference type="OrthoDB" id="1711508at2759"/>
<dbReference type="InterPro" id="IPR050365">
    <property type="entry name" value="TIM50"/>
</dbReference>
<feature type="compositionally biased region" description="Basic and acidic residues" evidence="2">
    <location>
        <begin position="196"/>
        <end position="206"/>
    </location>
</feature>
<organism evidence="5 7">
    <name type="scientific">Pyrenophora tritici-repentis</name>
    <dbReference type="NCBI Taxonomy" id="45151"/>
    <lineage>
        <taxon>Eukaryota</taxon>
        <taxon>Fungi</taxon>
        <taxon>Dikarya</taxon>
        <taxon>Ascomycota</taxon>
        <taxon>Pezizomycotina</taxon>
        <taxon>Dothideomycetes</taxon>
        <taxon>Pleosporomycetidae</taxon>
        <taxon>Pleosporales</taxon>
        <taxon>Pleosporineae</taxon>
        <taxon>Pleosporaceae</taxon>
        <taxon>Pyrenophora</taxon>
    </lineage>
</organism>
<dbReference type="SUPFAM" id="SSF56784">
    <property type="entry name" value="HAD-like"/>
    <property type="match status" value="1"/>
</dbReference>
<feature type="region of interest" description="Disordered" evidence="2">
    <location>
        <begin position="531"/>
        <end position="555"/>
    </location>
</feature>
<reference evidence="5" key="3">
    <citation type="journal article" date="2022" name="bioRxiv">
        <title>A global pangenome for the wheat fungal pathogen Pyrenophora tritici-repentis and prediction of effector protein structural homology.</title>
        <authorList>
            <person name="Moolhuijzen P."/>
            <person name="See P.T."/>
            <person name="Shi G."/>
            <person name="Powell H.R."/>
            <person name="Cockram J."/>
            <person name="Jorgensen L.N."/>
            <person name="Benslimane H."/>
            <person name="Strelkov S.E."/>
            <person name="Turner J."/>
            <person name="Liu Z."/>
            <person name="Moffat C.S."/>
        </authorList>
    </citation>
    <scope>NUCLEOTIDE SEQUENCE</scope>
    <source>
        <strain evidence="5">86-124</strain>
    </source>
</reference>
<dbReference type="InterPro" id="IPR036412">
    <property type="entry name" value="HAD-like_sf"/>
</dbReference>
<protein>
    <recommendedName>
        <fullName evidence="1">Mitochondrial import inner membrane translocase subunit TIM50</fullName>
    </recommendedName>
</protein>
<feature type="region of interest" description="Disordered" evidence="2">
    <location>
        <begin position="171"/>
        <end position="206"/>
    </location>
</feature>
<keyword evidence="7" id="KW-1185">Reference proteome</keyword>
<feature type="compositionally biased region" description="Polar residues" evidence="2">
    <location>
        <begin position="19"/>
        <end position="28"/>
    </location>
</feature>
<name>A0A2W1E6N4_9PLEO</name>
<evidence type="ECO:0000256" key="2">
    <source>
        <dbReference type="SAM" id="MobiDB-lite"/>
    </source>
</evidence>
<dbReference type="InterPro" id="IPR023214">
    <property type="entry name" value="HAD_sf"/>
</dbReference>
<feature type="region of interest" description="Disordered" evidence="2">
    <location>
        <begin position="1"/>
        <end position="111"/>
    </location>
</feature>
<comment type="subunit">
    <text evidence="1">Component of the TIM23 complex.</text>
</comment>
<dbReference type="Proteomes" id="UP000245464">
    <property type="component" value="Chromosome 4"/>
</dbReference>
<keyword evidence="1" id="KW-0809">Transit peptide</keyword>
<dbReference type="SMART" id="SM00577">
    <property type="entry name" value="CPDc"/>
    <property type="match status" value="1"/>
</dbReference>